<dbReference type="OrthoDB" id="685688at2759"/>
<organism evidence="2 3">
    <name type="scientific">Digitaria exilis</name>
    <dbReference type="NCBI Taxonomy" id="1010633"/>
    <lineage>
        <taxon>Eukaryota</taxon>
        <taxon>Viridiplantae</taxon>
        <taxon>Streptophyta</taxon>
        <taxon>Embryophyta</taxon>
        <taxon>Tracheophyta</taxon>
        <taxon>Spermatophyta</taxon>
        <taxon>Magnoliopsida</taxon>
        <taxon>Liliopsida</taxon>
        <taxon>Poales</taxon>
        <taxon>Poaceae</taxon>
        <taxon>PACMAD clade</taxon>
        <taxon>Panicoideae</taxon>
        <taxon>Panicodae</taxon>
        <taxon>Paniceae</taxon>
        <taxon>Anthephorinae</taxon>
        <taxon>Digitaria</taxon>
    </lineage>
</organism>
<comment type="caution">
    <text evidence="2">The sequence shown here is derived from an EMBL/GenBank/DDBJ whole genome shotgun (WGS) entry which is preliminary data.</text>
</comment>
<evidence type="ECO:0000313" key="2">
    <source>
        <dbReference type="EMBL" id="KAF8703792.1"/>
    </source>
</evidence>
<sequence>MISRTMLVNSSDPRASLQLAEPPHASHLIVPAHVVDPRTRPPGHDADVTGLLGAARASSGDGLLLLDFRATAPSVGSRLAARARQSAGIDVNPGTARVVCNPLSGQLFCLPDIDGTNNGTVPCQSLGILTRSERPHGPPDRYAVADLVEDCDGRKRSFVMRRFLSQTGEWEKLVRLPSPLPLARRMVIDQAVLDFAGRLWWVDVSWGAVSADPLSDRPELRFVELPRACVTKAVKGLRAIGGHRRMGVSEGKLRFVEVSRKEPFFLSSYALEDGGSSWMLECNVALSALWKTHGCPSEEDAPRIGAIDPLKPQVYVTMRNFVFAVDMNKEKLVGFSVLSASGGAAPASFSSDFLIPCVLPSGLETSQIPSAG</sequence>
<accession>A0A835BQ18</accession>
<dbReference type="InterPro" id="IPR011676">
    <property type="entry name" value="DUF1618"/>
</dbReference>
<dbReference type="PANTHER" id="PTHR33086:SF98">
    <property type="entry name" value="OS05G0468200 PROTEIN"/>
    <property type="match status" value="1"/>
</dbReference>
<feature type="domain" description="DUF1618" evidence="1">
    <location>
        <begin position="201"/>
        <end position="298"/>
    </location>
</feature>
<dbReference type="Proteomes" id="UP000636709">
    <property type="component" value="Unassembled WGS sequence"/>
</dbReference>
<dbReference type="AlphaFoldDB" id="A0A835BQ18"/>
<gene>
    <name evidence="2" type="ORF">HU200_031884</name>
</gene>
<dbReference type="PANTHER" id="PTHR33086">
    <property type="entry name" value="OS05G0468200 PROTEIN-RELATED"/>
    <property type="match status" value="1"/>
</dbReference>
<dbReference type="EMBL" id="JACEFO010001777">
    <property type="protein sequence ID" value="KAF8703792.1"/>
    <property type="molecule type" value="Genomic_DNA"/>
</dbReference>
<name>A0A835BQ18_9POAL</name>
<evidence type="ECO:0000313" key="3">
    <source>
        <dbReference type="Proteomes" id="UP000636709"/>
    </source>
</evidence>
<protein>
    <recommendedName>
        <fullName evidence="1">DUF1618 domain-containing protein</fullName>
    </recommendedName>
</protein>
<keyword evidence="3" id="KW-1185">Reference proteome</keyword>
<dbReference type="Pfam" id="PF07762">
    <property type="entry name" value="DUF1618"/>
    <property type="match status" value="1"/>
</dbReference>
<reference evidence="2" key="1">
    <citation type="submission" date="2020-07" db="EMBL/GenBank/DDBJ databases">
        <title>Genome sequence and genetic diversity analysis of an under-domesticated orphan crop, white fonio (Digitaria exilis).</title>
        <authorList>
            <person name="Bennetzen J.L."/>
            <person name="Chen S."/>
            <person name="Ma X."/>
            <person name="Wang X."/>
            <person name="Yssel A.E.J."/>
            <person name="Chaluvadi S.R."/>
            <person name="Johnson M."/>
            <person name="Gangashetty P."/>
            <person name="Hamidou F."/>
            <person name="Sanogo M.D."/>
            <person name="Zwaenepoel A."/>
            <person name="Wallace J."/>
            <person name="Van De Peer Y."/>
            <person name="Van Deynze A."/>
        </authorList>
    </citation>
    <scope>NUCLEOTIDE SEQUENCE</scope>
    <source>
        <tissue evidence="2">Leaves</tissue>
    </source>
</reference>
<proteinExistence type="predicted"/>
<evidence type="ECO:0000259" key="1">
    <source>
        <dbReference type="Pfam" id="PF07762"/>
    </source>
</evidence>